<comment type="similarity">
    <text evidence="7">Belongs to the DHHC palmitoyltransferase family.</text>
</comment>
<feature type="transmembrane region" description="Helical" evidence="7">
    <location>
        <begin position="219"/>
        <end position="243"/>
    </location>
</feature>
<protein>
    <recommendedName>
        <fullName evidence="7">Palmitoyltransferase</fullName>
        <ecNumber evidence="7">2.3.1.225</ecNumber>
    </recommendedName>
</protein>
<evidence type="ECO:0000313" key="9">
    <source>
        <dbReference type="EMBL" id="GKT32963.1"/>
    </source>
</evidence>
<feature type="transmembrane region" description="Helical" evidence="7">
    <location>
        <begin position="44"/>
        <end position="66"/>
    </location>
</feature>
<dbReference type="PANTHER" id="PTHR12246">
    <property type="entry name" value="PALMITOYLTRANSFERASE ZDHHC16"/>
    <property type="match status" value="1"/>
</dbReference>
<evidence type="ECO:0000256" key="7">
    <source>
        <dbReference type="RuleBase" id="RU079119"/>
    </source>
</evidence>
<accession>A0ABQ5KKB0</accession>
<feature type="transmembrane region" description="Helical" evidence="7">
    <location>
        <begin position="72"/>
        <end position="95"/>
    </location>
</feature>
<organism evidence="9 10">
    <name type="scientific">Aduncisulcus paluster</name>
    <dbReference type="NCBI Taxonomy" id="2918883"/>
    <lineage>
        <taxon>Eukaryota</taxon>
        <taxon>Metamonada</taxon>
        <taxon>Carpediemonas-like organisms</taxon>
        <taxon>Aduncisulcus</taxon>
    </lineage>
</organism>
<comment type="catalytic activity">
    <reaction evidence="7">
        <text>L-cysteinyl-[protein] + hexadecanoyl-CoA = S-hexadecanoyl-L-cysteinyl-[protein] + CoA</text>
        <dbReference type="Rhea" id="RHEA:36683"/>
        <dbReference type="Rhea" id="RHEA-COMP:10131"/>
        <dbReference type="Rhea" id="RHEA-COMP:11032"/>
        <dbReference type="ChEBI" id="CHEBI:29950"/>
        <dbReference type="ChEBI" id="CHEBI:57287"/>
        <dbReference type="ChEBI" id="CHEBI:57379"/>
        <dbReference type="ChEBI" id="CHEBI:74151"/>
        <dbReference type="EC" id="2.3.1.225"/>
    </reaction>
</comment>
<dbReference type="InterPro" id="IPR001594">
    <property type="entry name" value="Palmitoyltrfase_DHHC"/>
</dbReference>
<keyword evidence="5 7" id="KW-0472">Membrane</keyword>
<name>A0ABQ5KKB0_9EUKA</name>
<dbReference type="EMBL" id="BQXS01010099">
    <property type="protein sequence ID" value="GKT32963.1"/>
    <property type="molecule type" value="Genomic_DNA"/>
</dbReference>
<evidence type="ECO:0000256" key="1">
    <source>
        <dbReference type="ARBA" id="ARBA00004141"/>
    </source>
</evidence>
<sequence>MNPSSQPKPPIEDVKKEKTKGEISCCINCVACFFGAFKSCCSSFFVIFTSCLVLALGFGGIYFGIFELFEKWIFRIPFLLLVVYSVFMTLWYYYFTVFSDPGTALLLSEAISAGHLTIFNQGTSPHAILPEESVKDEDVAKMRDVEEIKSAPPMLESEDSPVYIWKSVRVAICPKCNRVRGPRTHHCGFLKKCVHNYDHYCPWVANDVGYRNHGYFLMFLLWGTVGLLIISASSVTALIQSLIDGSIDDVTGMLGSFVTVIFGLMMFISVFFMFIIHIKLVRNNETTVEYYDNNRKKRLCREKGLTFRNIFDLGTSRNVQEVLGKTPWKTVFLPQIIKLSSDGVIYPTNTLQSESFFAHHSPEEDSDLGMINPKILNGTEAV</sequence>
<keyword evidence="6 7" id="KW-0012">Acyltransferase</keyword>
<keyword evidence="4 7" id="KW-1133">Transmembrane helix</keyword>
<keyword evidence="3 7" id="KW-0812">Transmembrane</keyword>
<evidence type="ECO:0000313" key="10">
    <source>
        <dbReference type="Proteomes" id="UP001057375"/>
    </source>
</evidence>
<keyword evidence="10" id="KW-1185">Reference proteome</keyword>
<evidence type="ECO:0000259" key="8">
    <source>
        <dbReference type="Pfam" id="PF01529"/>
    </source>
</evidence>
<evidence type="ECO:0000256" key="2">
    <source>
        <dbReference type="ARBA" id="ARBA00022679"/>
    </source>
</evidence>
<dbReference type="Proteomes" id="UP001057375">
    <property type="component" value="Unassembled WGS sequence"/>
</dbReference>
<comment type="subcellular location">
    <subcellularLocation>
        <location evidence="1">Membrane</location>
        <topology evidence="1">Multi-pass membrane protein</topology>
    </subcellularLocation>
</comment>
<feature type="domain" description="Palmitoyltransferase DHHC" evidence="8">
    <location>
        <begin position="171"/>
        <end position="293"/>
    </location>
</feature>
<keyword evidence="2 7" id="KW-0808">Transferase</keyword>
<comment type="domain">
    <text evidence="7">The DHHC domain is required for palmitoyltransferase activity.</text>
</comment>
<feature type="transmembrane region" description="Helical" evidence="7">
    <location>
        <begin position="255"/>
        <end position="276"/>
    </location>
</feature>
<proteinExistence type="inferred from homology"/>
<dbReference type="InterPro" id="IPR039859">
    <property type="entry name" value="PFA4/ZDH16/20/ERF2-like"/>
</dbReference>
<dbReference type="PROSITE" id="PS50216">
    <property type="entry name" value="DHHC"/>
    <property type="match status" value="1"/>
</dbReference>
<evidence type="ECO:0000256" key="4">
    <source>
        <dbReference type="ARBA" id="ARBA00022989"/>
    </source>
</evidence>
<dbReference type="Pfam" id="PF01529">
    <property type="entry name" value="DHHC"/>
    <property type="match status" value="1"/>
</dbReference>
<dbReference type="EC" id="2.3.1.225" evidence="7"/>
<comment type="caution">
    <text evidence="9">The sequence shown here is derived from an EMBL/GenBank/DDBJ whole genome shotgun (WGS) entry which is preliminary data.</text>
</comment>
<evidence type="ECO:0000256" key="5">
    <source>
        <dbReference type="ARBA" id="ARBA00023136"/>
    </source>
</evidence>
<evidence type="ECO:0000256" key="6">
    <source>
        <dbReference type="ARBA" id="ARBA00023315"/>
    </source>
</evidence>
<reference evidence="9" key="1">
    <citation type="submission" date="2022-03" db="EMBL/GenBank/DDBJ databases">
        <title>Draft genome sequence of Aduncisulcus paluster, a free-living microaerophilic Fornicata.</title>
        <authorList>
            <person name="Yuyama I."/>
            <person name="Kume K."/>
            <person name="Tamura T."/>
            <person name="Inagaki Y."/>
            <person name="Hashimoto T."/>
        </authorList>
    </citation>
    <scope>NUCLEOTIDE SEQUENCE</scope>
    <source>
        <strain evidence="9">NY0171</strain>
    </source>
</reference>
<gene>
    <name evidence="9" type="ORF">ADUPG1_007000</name>
</gene>
<evidence type="ECO:0000256" key="3">
    <source>
        <dbReference type="ARBA" id="ARBA00022692"/>
    </source>
</evidence>